<accession>A0A1F7Y0G2</accession>
<dbReference type="InterPro" id="IPR027417">
    <property type="entry name" value="P-loop_NTPase"/>
</dbReference>
<dbReference type="Gene3D" id="3.40.50.300">
    <property type="entry name" value="P-loop containing nucleotide triphosphate hydrolases"/>
    <property type="match status" value="1"/>
</dbReference>
<name>A0A1F7Y0G2_9BACT</name>
<dbReference type="EMBL" id="MGGD01000027">
    <property type="protein sequence ID" value="OGM20783.1"/>
    <property type="molecule type" value="Genomic_DNA"/>
</dbReference>
<sequence length="212" mass="23897">MHAYLIIGNDSQSLENYASKLAQKLSAIILPYQINKISEAREVNRFATLSLTQKTAIYLKGIDKATNEALNSLLKLLEEPQKNLYFIATAKKEMGVLPTILSRLSIIRLKAVRPDPEITEFSNNFIKMNLGEKIKYISSLKRSDEAKAVFEKLIEGFHELLHQDTNYNNIAGYIKEAQKTLTSLNSNGNVSIHLTNFLVHIKNYSPLGNSIN</sequence>
<evidence type="ECO:0000313" key="1">
    <source>
        <dbReference type="EMBL" id="OGM20783.1"/>
    </source>
</evidence>
<evidence type="ECO:0008006" key="3">
    <source>
        <dbReference type="Google" id="ProtNLM"/>
    </source>
</evidence>
<dbReference type="Proteomes" id="UP000176741">
    <property type="component" value="Unassembled WGS sequence"/>
</dbReference>
<gene>
    <name evidence="1" type="ORF">A2771_03030</name>
</gene>
<dbReference type="Pfam" id="PF13177">
    <property type="entry name" value="DNA_pol3_delta2"/>
    <property type="match status" value="1"/>
</dbReference>
<evidence type="ECO:0000313" key="2">
    <source>
        <dbReference type="Proteomes" id="UP000176741"/>
    </source>
</evidence>
<proteinExistence type="predicted"/>
<comment type="caution">
    <text evidence="1">The sequence shown here is derived from an EMBL/GenBank/DDBJ whole genome shotgun (WGS) entry which is preliminary data.</text>
</comment>
<reference evidence="1 2" key="1">
    <citation type="journal article" date="2016" name="Nat. Commun.">
        <title>Thousands of microbial genomes shed light on interconnected biogeochemical processes in an aquifer system.</title>
        <authorList>
            <person name="Anantharaman K."/>
            <person name="Brown C.T."/>
            <person name="Hug L.A."/>
            <person name="Sharon I."/>
            <person name="Castelle C.J."/>
            <person name="Probst A.J."/>
            <person name="Thomas B.C."/>
            <person name="Singh A."/>
            <person name="Wilkins M.J."/>
            <person name="Karaoz U."/>
            <person name="Brodie E.L."/>
            <person name="Williams K.H."/>
            <person name="Hubbard S.S."/>
            <person name="Banfield J.F."/>
        </authorList>
    </citation>
    <scope>NUCLEOTIDE SEQUENCE [LARGE SCALE GENOMIC DNA]</scope>
</reference>
<dbReference type="AlphaFoldDB" id="A0A1F7Y0G2"/>
<organism evidence="1 2">
    <name type="scientific">Candidatus Woesebacteria bacterium RIFCSPHIGHO2_01_FULL_38_26b</name>
    <dbReference type="NCBI Taxonomy" id="1802491"/>
    <lineage>
        <taxon>Bacteria</taxon>
        <taxon>Candidatus Woeseibacteriota</taxon>
    </lineage>
</organism>
<protein>
    <recommendedName>
        <fullName evidence="3">DNA polymerase III subunit delta</fullName>
    </recommendedName>
</protein>
<dbReference type="SUPFAM" id="SSF52540">
    <property type="entry name" value="P-loop containing nucleoside triphosphate hydrolases"/>
    <property type="match status" value="1"/>
</dbReference>